<proteinExistence type="inferred from homology"/>
<comment type="similarity">
    <text evidence="1 2">Belongs to the UPF0102 family.</text>
</comment>
<protein>
    <recommendedName>
        <fullName evidence="2">UPF0102 protein MESINF_0368</fullName>
    </recommendedName>
</protein>
<dbReference type="GO" id="GO:0003676">
    <property type="term" value="F:nucleic acid binding"/>
    <property type="evidence" value="ECO:0007669"/>
    <property type="project" value="InterPro"/>
</dbReference>
<reference evidence="3 4" key="1">
    <citation type="submission" date="2017-01" db="EMBL/GenBank/DDBJ databases">
        <authorList>
            <person name="Erauso G."/>
        </authorList>
    </citation>
    <scope>NUCLEOTIDE SEQUENCE [LARGE SCALE GENOMIC DNA]</scope>
    <source>
        <strain evidence="3">MESINF1</strain>
    </source>
</reference>
<accession>A0A7Z7PN49</accession>
<dbReference type="InterPro" id="IPR011856">
    <property type="entry name" value="tRNA_endonuc-like_dom_sf"/>
</dbReference>
<dbReference type="Pfam" id="PF02021">
    <property type="entry name" value="UPF0102"/>
    <property type="match status" value="1"/>
</dbReference>
<dbReference type="InterPro" id="IPR003509">
    <property type="entry name" value="UPF0102_YraN-like"/>
</dbReference>
<dbReference type="KEGG" id="minf:MESINF_0368"/>
<dbReference type="PANTHER" id="PTHR34039:SF1">
    <property type="entry name" value="UPF0102 PROTEIN YRAN"/>
    <property type="match status" value="1"/>
</dbReference>
<gene>
    <name evidence="3" type="ORF">MESINF_0368</name>
</gene>
<keyword evidence="4" id="KW-1185">Reference proteome</keyword>
<dbReference type="RefSeq" id="WP_169698255.1">
    <property type="nucleotide sequence ID" value="NZ_LS974202.1"/>
</dbReference>
<dbReference type="Proteomes" id="UP000250796">
    <property type="component" value="Chromosome MESINF"/>
</dbReference>
<sequence>MSRELGSEFEEIACTYLKSTGYRIVARNVSYRFGELDIVAYDGKVLVFVEVKGGNGFSPPRYRVDERKLRHLEMAANRFIAQKKPKFDEIRLDVVEVLSTGEINHIKSVGRW</sequence>
<dbReference type="SUPFAM" id="SSF52980">
    <property type="entry name" value="Restriction endonuclease-like"/>
    <property type="match status" value="1"/>
</dbReference>
<evidence type="ECO:0000313" key="3">
    <source>
        <dbReference type="EMBL" id="SSC11817.1"/>
    </source>
</evidence>
<dbReference type="Gene3D" id="3.40.1350.10">
    <property type="match status" value="1"/>
</dbReference>
<organism evidence="3 4">
    <name type="scientific">Mesotoga infera</name>
    <dbReference type="NCBI Taxonomy" id="1236046"/>
    <lineage>
        <taxon>Bacteria</taxon>
        <taxon>Thermotogati</taxon>
        <taxon>Thermotogota</taxon>
        <taxon>Thermotogae</taxon>
        <taxon>Kosmotogales</taxon>
        <taxon>Kosmotogaceae</taxon>
        <taxon>Mesotoga</taxon>
    </lineage>
</organism>
<evidence type="ECO:0000256" key="2">
    <source>
        <dbReference type="HAMAP-Rule" id="MF_00048"/>
    </source>
</evidence>
<evidence type="ECO:0000313" key="4">
    <source>
        <dbReference type="Proteomes" id="UP000250796"/>
    </source>
</evidence>
<dbReference type="HAMAP" id="MF_00048">
    <property type="entry name" value="UPF0102"/>
    <property type="match status" value="1"/>
</dbReference>
<name>A0A7Z7PN49_9BACT</name>
<dbReference type="EMBL" id="LS974202">
    <property type="protein sequence ID" value="SSC11817.1"/>
    <property type="molecule type" value="Genomic_DNA"/>
</dbReference>
<dbReference type="InterPro" id="IPR011335">
    <property type="entry name" value="Restrct_endonuc-II-like"/>
</dbReference>
<dbReference type="AlphaFoldDB" id="A0A7Z7PN49"/>
<dbReference type="PANTHER" id="PTHR34039">
    <property type="entry name" value="UPF0102 PROTEIN YRAN"/>
    <property type="match status" value="1"/>
</dbReference>
<evidence type="ECO:0000256" key="1">
    <source>
        <dbReference type="ARBA" id="ARBA00006738"/>
    </source>
</evidence>